<keyword evidence="11 16" id="KW-0915">Sodium</keyword>
<comment type="caution">
    <text evidence="16">Lacks conserved residue(s) required for the propagation of feature annotation.</text>
</comment>
<feature type="modified residue" description="FMN phosphoryl threonine" evidence="16">
    <location>
        <position position="226"/>
    </location>
</feature>
<dbReference type="SMART" id="SM00900">
    <property type="entry name" value="FMN_bind"/>
    <property type="match status" value="1"/>
</dbReference>
<evidence type="ECO:0000256" key="13">
    <source>
        <dbReference type="ARBA" id="ARBA00023075"/>
    </source>
</evidence>
<dbReference type="NCBIfam" id="NF003749">
    <property type="entry name" value="PRK05346.1-5"/>
    <property type="match status" value="1"/>
</dbReference>
<dbReference type="PANTHER" id="PTHR37838:SF1">
    <property type="entry name" value="NA(+)-TRANSLOCATING NADH-QUINONE REDUCTASE SUBUNIT C"/>
    <property type="match status" value="1"/>
</dbReference>
<keyword evidence="5 16" id="KW-0285">Flavoprotein</keyword>
<evidence type="ECO:0000256" key="3">
    <source>
        <dbReference type="ARBA" id="ARBA00022519"/>
    </source>
</evidence>
<evidence type="ECO:0000256" key="1">
    <source>
        <dbReference type="ARBA" id="ARBA00022448"/>
    </source>
</evidence>
<evidence type="ECO:0000256" key="9">
    <source>
        <dbReference type="ARBA" id="ARBA00022989"/>
    </source>
</evidence>
<comment type="subunit">
    <text evidence="16 17">Composed of six subunits; NqrA, NqrB, NqrC, NqrD, NqrE and NqrF.</text>
</comment>
<evidence type="ECO:0000256" key="4">
    <source>
        <dbReference type="ARBA" id="ARBA00022553"/>
    </source>
</evidence>
<dbReference type="EMBL" id="CP029803">
    <property type="protein sequence ID" value="AWT61024.1"/>
    <property type="molecule type" value="Genomic_DNA"/>
</dbReference>
<dbReference type="GO" id="GO:0006814">
    <property type="term" value="P:sodium ion transport"/>
    <property type="evidence" value="ECO:0007669"/>
    <property type="project" value="UniProtKB-UniRule"/>
</dbReference>
<keyword evidence="1 16" id="KW-0813">Transport</keyword>
<comment type="cofactor">
    <cofactor evidence="16 17">
        <name>FMN</name>
        <dbReference type="ChEBI" id="CHEBI:58210"/>
    </cofactor>
</comment>
<organism evidence="19 20">
    <name type="scientific">Candidatus Moanibacter tarae</name>
    <dbReference type="NCBI Taxonomy" id="2200854"/>
    <lineage>
        <taxon>Bacteria</taxon>
        <taxon>Pseudomonadati</taxon>
        <taxon>Verrucomicrobiota</taxon>
        <taxon>Opitutia</taxon>
        <taxon>Puniceicoccales</taxon>
        <taxon>Puniceicoccales incertae sedis</taxon>
        <taxon>Candidatus Moanibacter</taxon>
    </lineage>
</organism>
<evidence type="ECO:0000256" key="8">
    <source>
        <dbReference type="ARBA" id="ARBA00022967"/>
    </source>
</evidence>
<evidence type="ECO:0000256" key="17">
    <source>
        <dbReference type="PIRNR" id="PIRNR009437"/>
    </source>
</evidence>
<reference evidence="19 20" key="1">
    <citation type="submission" date="2018-06" db="EMBL/GenBank/DDBJ databases">
        <title>Draft Genome Sequence of a Novel Marine Bacterium Related to the Verrucomicrobia.</title>
        <authorList>
            <person name="Vosseberg J."/>
            <person name="Martijn J."/>
            <person name="Ettema T.J.G."/>
        </authorList>
    </citation>
    <scope>NUCLEOTIDE SEQUENCE [LARGE SCALE GENOMIC DNA]</scope>
    <source>
        <strain evidence="19">TARA_B100001123</strain>
    </source>
</reference>
<evidence type="ECO:0000256" key="12">
    <source>
        <dbReference type="ARBA" id="ARBA00023065"/>
    </source>
</evidence>
<keyword evidence="13 16" id="KW-0830">Ubiquinone</keyword>
<keyword evidence="3" id="KW-0997">Cell inner membrane</keyword>
<keyword evidence="19" id="KW-0560">Oxidoreductase</keyword>
<evidence type="ECO:0000313" key="19">
    <source>
        <dbReference type="EMBL" id="AWT61024.1"/>
    </source>
</evidence>
<keyword evidence="8 16" id="KW-1278">Translocase</keyword>
<evidence type="ECO:0000256" key="7">
    <source>
        <dbReference type="ARBA" id="ARBA00022692"/>
    </source>
</evidence>
<dbReference type="GO" id="GO:0016655">
    <property type="term" value="F:oxidoreductase activity, acting on NAD(P)H, quinone or similar compound as acceptor"/>
    <property type="evidence" value="ECO:0007669"/>
    <property type="project" value="UniProtKB-UniRule"/>
</dbReference>
<evidence type="ECO:0000256" key="14">
    <source>
        <dbReference type="ARBA" id="ARBA00023136"/>
    </source>
</evidence>
<dbReference type="InterPro" id="IPR007329">
    <property type="entry name" value="FMN-bd"/>
</dbReference>
<keyword evidence="7 16" id="KW-0812">Transmembrane</keyword>
<keyword evidence="15 16" id="KW-0739">Sodium transport</keyword>
<evidence type="ECO:0000256" key="15">
    <source>
        <dbReference type="ARBA" id="ARBA00023201"/>
    </source>
</evidence>
<protein>
    <recommendedName>
        <fullName evidence="16 17">Na(+)-translocating NADH-quinone reductase subunit C</fullName>
        <shortName evidence="16 17">Na(+)-NQR subunit C</shortName>
        <shortName evidence="16 17">Na(+)-translocating NQR subunit C</shortName>
        <ecNumber evidence="16 17">7.2.1.1</ecNumber>
    </recommendedName>
    <alternativeName>
        <fullName evidence="16 17">NQR complex subunit C</fullName>
    </alternativeName>
    <alternativeName>
        <fullName evidence="16 17">NQR-1 subunit C</fullName>
    </alternativeName>
</protein>
<evidence type="ECO:0000256" key="10">
    <source>
        <dbReference type="ARBA" id="ARBA00023027"/>
    </source>
</evidence>
<dbReference type="Pfam" id="PF04205">
    <property type="entry name" value="FMN_bind"/>
    <property type="match status" value="1"/>
</dbReference>
<evidence type="ECO:0000256" key="6">
    <source>
        <dbReference type="ARBA" id="ARBA00022643"/>
    </source>
</evidence>
<comment type="catalytic activity">
    <reaction evidence="16 17">
        <text>a ubiquinone + n Na(+)(in) + NADH + H(+) = a ubiquinol + n Na(+)(out) + NAD(+)</text>
        <dbReference type="Rhea" id="RHEA:47748"/>
        <dbReference type="Rhea" id="RHEA-COMP:9565"/>
        <dbReference type="Rhea" id="RHEA-COMP:9566"/>
        <dbReference type="ChEBI" id="CHEBI:15378"/>
        <dbReference type="ChEBI" id="CHEBI:16389"/>
        <dbReference type="ChEBI" id="CHEBI:17976"/>
        <dbReference type="ChEBI" id="CHEBI:29101"/>
        <dbReference type="ChEBI" id="CHEBI:57540"/>
        <dbReference type="ChEBI" id="CHEBI:57945"/>
        <dbReference type="EC" id="7.2.1.1"/>
    </reaction>
</comment>
<evidence type="ECO:0000256" key="11">
    <source>
        <dbReference type="ARBA" id="ARBA00023053"/>
    </source>
</evidence>
<dbReference type="InterPro" id="IPR010204">
    <property type="entry name" value="NqrC"/>
</dbReference>
<sequence length="261" mass="29072">MHNDTIKKTLLVAALLSIACSVIVSSASVILRTNQQINKALDKKRNILEVAGLLEEGKSIEELFGRFEARVVNLETGEFANKVITENFDQRKAAKGPASSVQIERKADLARIKRRSKLALVYWERDPEGQLQQLIIPVHGKGLWSTMYGFLALDADLRTIRGFGFYEHGETPGLGGEVDNPLWKSQWQGKLAFDEAWETRITVLKGKVNPNNPNAQFQVDGLSGATITARGVRDLLKFWLGKDGFGPFLAKMRISERVTHG</sequence>
<dbReference type="PROSITE" id="PS51257">
    <property type="entry name" value="PROKAR_LIPOPROTEIN"/>
    <property type="match status" value="1"/>
</dbReference>
<comment type="subcellular location">
    <subcellularLocation>
        <location evidence="16">Cell membrane</location>
        <topology evidence="16">Single-pass membrane protein</topology>
    </subcellularLocation>
</comment>
<keyword evidence="9 16" id="KW-1133">Transmembrane helix</keyword>
<keyword evidence="2 16" id="KW-1003">Cell membrane</keyword>
<feature type="domain" description="FMN-binding" evidence="18">
    <location>
        <begin position="142"/>
        <end position="243"/>
    </location>
</feature>
<dbReference type="EC" id="7.2.1.1" evidence="16 17"/>
<dbReference type="HAMAP" id="MF_00427">
    <property type="entry name" value="NqrC"/>
    <property type="match status" value="1"/>
</dbReference>
<keyword evidence="10 16" id="KW-0520">NAD</keyword>
<dbReference type="KEGG" id="mtar:DF168_02249"/>
<dbReference type="PIRSF" id="PIRSF009437">
    <property type="entry name" value="NQR-1_subunit_C"/>
    <property type="match status" value="1"/>
</dbReference>
<dbReference type="GO" id="GO:0005886">
    <property type="term" value="C:plasma membrane"/>
    <property type="evidence" value="ECO:0007669"/>
    <property type="project" value="UniProtKB-SubCell"/>
</dbReference>
<name>A0A2Z4AKF4_9BACT</name>
<evidence type="ECO:0000313" key="20">
    <source>
        <dbReference type="Proteomes" id="UP000247465"/>
    </source>
</evidence>
<dbReference type="GO" id="GO:0010181">
    <property type="term" value="F:FMN binding"/>
    <property type="evidence" value="ECO:0007669"/>
    <property type="project" value="UniProtKB-UniRule"/>
</dbReference>
<keyword evidence="4 16" id="KW-0597">Phosphoprotein</keyword>
<keyword evidence="14 16" id="KW-0472">Membrane</keyword>
<comment type="similarity">
    <text evidence="16 17">Belongs to the NqrC family.</text>
</comment>
<keyword evidence="12 16" id="KW-0406">Ion transport</keyword>
<keyword evidence="6 16" id="KW-0288">FMN</keyword>
<dbReference type="AlphaFoldDB" id="A0A2Z4AKF4"/>
<evidence type="ECO:0000256" key="2">
    <source>
        <dbReference type="ARBA" id="ARBA00022475"/>
    </source>
</evidence>
<dbReference type="PANTHER" id="PTHR37838">
    <property type="entry name" value="NA(+)-TRANSLOCATING NADH-QUINONE REDUCTASE SUBUNIT C"/>
    <property type="match status" value="1"/>
</dbReference>
<accession>A0A2Z4AKF4</accession>
<gene>
    <name evidence="16 19" type="primary">nqrC</name>
    <name evidence="19" type="ORF">DF168_02249</name>
</gene>
<proteinExistence type="inferred from homology"/>
<dbReference type="NCBIfam" id="TIGR01938">
    <property type="entry name" value="nqrC"/>
    <property type="match status" value="1"/>
</dbReference>
<evidence type="ECO:0000259" key="18">
    <source>
        <dbReference type="SMART" id="SM00900"/>
    </source>
</evidence>
<dbReference type="Proteomes" id="UP000247465">
    <property type="component" value="Chromosome"/>
</dbReference>
<comment type="function">
    <text evidence="16">NQR complex catalyzes the reduction of ubiquinone-1 to ubiquinol by two successive reactions, coupled with the transport of Na(+) ions from the cytoplasm to the periplasm. NqrA to NqrE are probably involved in the second step, the conversion of ubisemiquinone to ubiquinol.</text>
</comment>
<evidence type="ECO:0000256" key="5">
    <source>
        <dbReference type="ARBA" id="ARBA00022630"/>
    </source>
</evidence>
<evidence type="ECO:0000256" key="16">
    <source>
        <dbReference type="HAMAP-Rule" id="MF_00427"/>
    </source>
</evidence>